<feature type="region of interest" description="Disordered" evidence="1">
    <location>
        <begin position="26"/>
        <end position="56"/>
    </location>
</feature>
<feature type="region of interest" description="Disordered" evidence="1">
    <location>
        <begin position="85"/>
        <end position="129"/>
    </location>
</feature>
<sequence>NEAARIERIRTASLNYANTASISHMNHTHRQRIPHKLSTTTSRISRPTTPSITQRTFPRIPYDIDDLLVDSTVPSTSLMDAFKKSQATALNTGRVRGNNATSTERKKPRKEYEATIAEKKEQPNMITRK</sequence>
<evidence type="ECO:0000256" key="1">
    <source>
        <dbReference type="SAM" id="MobiDB-lite"/>
    </source>
</evidence>
<accession>A0A915ALT5</accession>
<keyword evidence="2" id="KW-1185">Reference proteome</keyword>
<proteinExistence type="predicted"/>
<dbReference type="WBParaSite" id="PgR010_g169_t01">
    <property type="protein sequence ID" value="PgR010_g169_t01"/>
    <property type="gene ID" value="PgR010_g169"/>
</dbReference>
<dbReference type="Proteomes" id="UP000887569">
    <property type="component" value="Unplaced"/>
</dbReference>
<evidence type="ECO:0000313" key="2">
    <source>
        <dbReference type="Proteomes" id="UP000887569"/>
    </source>
</evidence>
<dbReference type="AlphaFoldDB" id="A0A915ALT5"/>
<organism evidence="2 3">
    <name type="scientific">Parascaris univalens</name>
    <name type="common">Nematode worm</name>
    <dbReference type="NCBI Taxonomy" id="6257"/>
    <lineage>
        <taxon>Eukaryota</taxon>
        <taxon>Metazoa</taxon>
        <taxon>Ecdysozoa</taxon>
        <taxon>Nematoda</taxon>
        <taxon>Chromadorea</taxon>
        <taxon>Rhabditida</taxon>
        <taxon>Spirurina</taxon>
        <taxon>Ascaridomorpha</taxon>
        <taxon>Ascaridoidea</taxon>
        <taxon>Ascarididae</taxon>
        <taxon>Parascaris</taxon>
    </lineage>
</organism>
<feature type="compositionally biased region" description="Low complexity" evidence="1">
    <location>
        <begin position="38"/>
        <end position="53"/>
    </location>
</feature>
<reference evidence="3" key="1">
    <citation type="submission" date="2022-11" db="UniProtKB">
        <authorList>
            <consortium name="WormBaseParasite"/>
        </authorList>
    </citation>
    <scope>IDENTIFICATION</scope>
</reference>
<protein>
    <submittedName>
        <fullName evidence="3">Uncharacterized protein</fullName>
    </submittedName>
</protein>
<name>A0A915ALT5_PARUN</name>
<feature type="compositionally biased region" description="Basic and acidic residues" evidence="1">
    <location>
        <begin position="110"/>
        <end position="122"/>
    </location>
</feature>
<feature type="compositionally biased region" description="Basic residues" evidence="1">
    <location>
        <begin position="26"/>
        <end position="35"/>
    </location>
</feature>
<evidence type="ECO:0000313" key="3">
    <source>
        <dbReference type="WBParaSite" id="PgR010_g169_t01"/>
    </source>
</evidence>